<dbReference type="SUPFAM" id="SSF55785">
    <property type="entry name" value="PYP-like sensor domain (PAS domain)"/>
    <property type="match status" value="1"/>
</dbReference>
<dbReference type="PROSITE" id="PS50113">
    <property type="entry name" value="PAC"/>
    <property type="match status" value="1"/>
</dbReference>
<name>A0A126QPZ4_9BACT</name>
<dbReference type="NCBIfam" id="TIGR00229">
    <property type="entry name" value="sensory_box"/>
    <property type="match status" value="1"/>
</dbReference>
<dbReference type="PROSITE" id="PS50110">
    <property type="entry name" value="RESPONSE_REGULATORY"/>
    <property type="match status" value="1"/>
</dbReference>
<dbReference type="PROSITE" id="PS50887">
    <property type="entry name" value="GGDEF"/>
    <property type="match status" value="1"/>
</dbReference>
<dbReference type="SUPFAM" id="SSF141868">
    <property type="entry name" value="EAL domain-like"/>
    <property type="match status" value="1"/>
</dbReference>
<dbReference type="Proteomes" id="UP000055611">
    <property type="component" value="Chromosome"/>
</dbReference>
<dbReference type="InterPro" id="IPR011006">
    <property type="entry name" value="CheY-like_superfamily"/>
</dbReference>
<evidence type="ECO:0000259" key="6">
    <source>
        <dbReference type="PROSITE" id="PS50883"/>
    </source>
</evidence>
<evidence type="ECO:0000313" key="11">
    <source>
        <dbReference type="Proteomes" id="UP000295506"/>
    </source>
</evidence>
<feature type="domain" description="GGDEF" evidence="7">
    <location>
        <begin position="314"/>
        <end position="447"/>
    </location>
</feature>
<sequence length="712" mass="80372">MNGTVDVLVVDDERINLKLVEGILRGRDLNLVTAGSGAEALELLPDHDFAMALLDVMMPGMDGFELAERLRSHESTRNTPIIFITAISKEQRHVFHGYELGAVDYLFKPVEPEILRGKVNIFAELHRHKRSLMETTRRLEATVEELQASKAALAESEQRYRMVADYNYDWESWIGPDGSLIYISPSCERISGYPPQRFLDEPDLLQRIIHSDDLPKWQRFMEDETVGDDESLDFRISDMNARVRWLSMVKHSIHSDTGRPLGIRSSMRDITNRKRIEGQLHYSAHHDTLTGLPNRVLFLDRLGRAAERASRSNEYFAVLFINLDRFQAVNDHYGHTVGDKLMIRIGIRLQQAVRALDTVARFGGDEFGVLIEEISRKSDLRQVVNKVHASFKEPLVVDDISFTISPSIGYDVGSGTAVEPEELVHNAQVAMNAAKEGGKNRAVAYNKGMREGVVNVLAVESDLKRALAAREFEAYYQPIVNLADGSLYGFETLARWMHPERGLVNPGEFIPVAEETGLIVELGAQILEKACATMNRWREKYPLARALTVAVNISARQFAESSLAATVESILERSGLPPEHLKLEITETVVMLDAMKSVNQLKALKNLGILLSIDDFGTGYSSMSYLQKFPTDQLKIDLSFVQRMETTTESIEIIRAIVNMAHSLRLRVVAEGIETERQRDLLYSLQCDYGQGYLYSRPLPEDEAEEFVKESE</sequence>
<keyword evidence="10" id="KW-1185">Reference proteome</keyword>
<feature type="domain" description="PAC" evidence="5">
    <location>
        <begin position="230"/>
        <end position="282"/>
    </location>
</feature>
<dbReference type="PANTHER" id="PTHR44757">
    <property type="entry name" value="DIGUANYLATE CYCLASE DGCP"/>
    <property type="match status" value="1"/>
</dbReference>
<dbReference type="CDD" id="cd01948">
    <property type="entry name" value="EAL"/>
    <property type="match status" value="1"/>
</dbReference>
<feature type="domain" description="Response regulatory" evidence="3">
    <location>
        <begin position="6"/>
        <end position="123"/>
    </location>
</feature>
<dbReference type="Gene3D" id="3.20.20.450">
    <property type="entry name" value="EAL domain"/>
    <property type="match status" value="1"/>
</dbReference>
<dbReference type="EMBL" id="SOBK01000009">
    <property type="protein sequence ID" value="TDT87121.1"/>
    <property type="molecule type" value="Genomic_DNA"/>
</dbReference>
<organism evidence="9 11">
    <name type="scientific">Pseudodesulfovibrio indicus</name>
    <dbReference type="NCBI Taxonomy" id="1716143"/>
    <lineage>
        <taxon>Bacteria</taxon>
        <taxon>Pseudomonadati</taxon>
        <taxon>Thermodesulfobacteriota</taxon>
        <taxon>Desulfovibrionia</taxon>
        <taxon>Desulfovibrionales</taxon>
        <taxon>Desulfovibrionaceae</taxon>
    </lineage>
</organism>
<dbReference type="InterPro" id="IPR000014">
    <property type="entry name" value="PAS"/>
</dbReference>
<dbReference type="Pfam" id="PF08447">
    <property type="entry name" value="PAS_3"/>
    <property type="match status" value="1"/>
</dbReference>
<dbReference type="InterPro" id="IPR000160">
    <property type="entry name" value="GGDEF_dom"/>
</dbReference>
<dbReference type="SMART" id="SM00267">
    <property type="entry name" value="GGDEF"/>
    <property type="match status" value="1"/>
</dbReference>
<dbReference type="InterPro" id="IPR043128">
    <property type="entry name" value="Rev_trsase/Diguanyl_cyclase"/>
</dbReference>
<dbReference type="InterPro" id="IPR001789">
    <property type="entry name" value="Sig_transdc_resp-reg_receiver"/>
</dbReference>
<dbReference type="InterPro" id="IPR000700">
    <property type="entry name" value="PAS-assoc_C"/>
</dbReference>
<feature type="domain" description="EAL" evidence="6">
    <location>
        <begin position="456"/>
        <end position="712"/>
    </location>
</feature>
<dbReference type="SUPFAM" id="SSF52172">
    <property type="entry name" value="CheY-like"/>
    <property type="match status" value="1"/>
</dbReference>
<dbReference type="RefSeq" id="WP_066804357.1">
    <property type="nucleotide sequence ID" value="NZ_CP014206.1"/>
</dbReference>
<dbReference type="CDD" id="cd01949">
    <property type="entry name" value="GGDEF"/>
    <property type="match status" value="1"/>
</dbReference>
<keyword evidence="1" id="KW-0597">Phosphoprotein</keyword>
<evidence type="ECO:0000256" key="2">
    <source>
        <dbReference type="SAM" id="Coils"/>
    </source>
</evidence>
<dbReference type="SMART" id="SM00448">
    <property type="entry name" value="REC"/>
    <property type="match status" value="1"/>
</dbReference>
<evidence type="ECO:0000313" key="8">
    <source>
        <dbReference type="EMBL" id="AMK11859.1"/>
    </source>
</evidence>
<dbReference type="GO" id="GO:0000160">
    <property type="term" value="P:phosphorelay signal transduction system"/>
    <property type="evidence" value="ECO:0007669"/>
    <property type="project" value="InterPro"/>
</dbReference>
<dbReference type="NCBIfam" id="TIGR00254">
    <property type="entry name" value="GGDEF"/>
    <property type="match status" value="1"/>
</dbReference>
<dbReference type="EMBL" id="CP014206">
    <property type="protein sequence ID" value="AMK11859.1"/>
    <property type="molecule type" value="Genomic_DNA"/>
</dbReference>
<reference evidence="8 10" key="1">
    <citation type="journal article" date="2016" name="Front. Microbiol.">
        <title>Genome Sequence of the Piezophilic, Mesophilic Sulfate-Reducing Bacterium Desulfovibrio indicus J2T.</title>
        <authorList>
            <person name="Cao J."/>
            <person name="Maignien L."/>
            <person name="Shao Z."/>
            <person name="Alain K."/>
            <person name="Jebbar M."/>
        </authorList>
    </citation>
    <scope>NUCLEOTIDE SEQUENCE [LARGE SCALE GENOMIC DNA]</scope>
    <source>
        <strain evidence="8 10">J2</strain>
    </source>
</reference>
<dbReference type="InterPro" id="IPR029787">
    <property type="entry name" value="Nucleotide_cyclase"/>
</dbReference>
<dbReference type="Pfam" id="PF00072">
    <property type="entry name" value="Response_reg"/>
    <property type="match status" value="1"/>
</dbReference>
<evidence type="ECO:0000313" key="9">
    <source>
        <dbReference type="EMBL" id="TDT87121.1"/>
    </source>
</evidence>
<proteinExistence type="predicted"/>
<evidence type="ECO:0000259" key="4">
    <source>
        <dbReference type="PROSITE" id="PS50112"/>
    </source>
</evidence>
<gene>
    <name evidence="8" type="ORF">AWY79_12415</name>
    <name evidence="9" type="ORF">EDC59_1098</name>
</gene>
<dbReference type="CDD" id="cd00130">
    <property type="entry name" value="PAS"/>
    <property type="match status" value="1"/>
</dbReference>
<feature type="domain" description="PAS" evidence="4">
    <location>
        <begin position="177"/>
        <end position="228"/>
    </location>
</feature>
<dbReference type="PROSITE" id="PS50112">
    <property type="entry name" value="PAS"/>
    <property type="match status" value="1"/>
</dbReference>
<dbReference type="Pfam" id="PF00990">
    <property type="entry name" value="GGDEF"/>
    <property type="match status" value="1"/>
</dbReference>
<dbReference type="PROSITE" id="PS50883">
    <property type="entry name" value="EAL"/>
    <property type="match status" value="1"/>
</dbReference>
<dbReference type="SMART" id="SM00052">
    <property type="entry name" value="EAL"/>
    <property type="match status" value="1"/>
</dbReference>
<dbReference type="Gene3D" id="3.30.70.270">
    <property type="match status" value="1"/>
</dbReference>
<feature type="coiled-coil region" evidence="2">
    <location>
        <begin position="129"/>
        <end position="159"/>
    </location>
</feature>
<dbReference type="InterPro" id="IPR035919">
    <property type="entry name" value="EAL_sf"/>
</dbReference>
<dbReference type="InterPro" id="IPR052155">
    <property type="entry name" value="Biofilm_reg_signaling"/>
</dbReference>
<dbReference type="AlphaFoldDB" id="A0A126QPZ4"/>
<dbReference type="Pfam" id="PF00563">
    <property type="entry name" value="EAL"/>
    <property type="match status" value="1"/>
</dbReference>
<dbReference type="OrthoDB" id="7673416at2"/>
<feature type="modified residue" description="4-aspartylphosphate" evidence="1">
    <location>
        <position position="55"/>
    </location>
</feature>
<dbReference type="InterPro" id="IPR001633">
    <property type="entry name" value="EAL_dom"/>
</dbReference>
<keyword evidence="2" id="KW-0175">Coiled coil</keyword>
<dbReference type="FunFam" id="3.20.20.450:FF:000001">
    <property type="entry name" value="Cyclic di-GMP phosphodiesterase yahA"/>
    <property type="match status" value="1"/>
</dbReference>
<evidence type="ECO:0000256" key="1">
    <source>
        <dbReference type="PROSITE-ProRule" id="PRU00169"/>
    </source>
</evidence>
<accession>A0A126QPZ4</accession>
<dbReference type="KEGG" id="dej:AWY79_12415"/>
<dbReference type="Gene3D" id="3.40.50.2300">
    <property type="match status" value="1"/>
</dbReference>
<dbReference type="SUPFAM" id="SSF55073">
    <property type="entry name" value="Nucleotide cyclase"/>
    <property type="match status" value="1"/>
</dbReference>
<dbReference type="Gene3D" id="3.30.450.20">
    <property type="entry name" value="PAS domain"/>
    <property type="match status" value="1"/>
</dbReference>
<evidence type="ECO:0000259" key="5">
    <source>
        <dbReference type="PROSITE" id="PS50113"/>
    </source>
</evidence>
<protein>
    <submittedName>
        <fullName evidence="8 9">Diguanylate cyclase</fullName>
    </submittedName>
</protein>
<dbReference type="Proteomes" id="UP000295506">
    <property type="component" value="Unassembled WGS sequence"/>
</dbReference>
<evidence type="ECO:0000259" key="3">
    <source>
        <dbReference type="PROSITE" id="PS50110"/>
    </source>
</evidence>
<dbReference type="PANTHER" id="PTHR44757:SF2">
    <property type="entry name" value="BIOFILM ARCHITECTURE MAINTENANCE PROTEIN MBAA"/>
    <property type="match status" value="1"/>
</dbReference>
<reference evidence="9 11" key="2">
    <citation type="submission" date="2019-03" db="EMBL/GenBank/DDBJ databases">
        <title>Genomic Encyclopedia of Type Strains, Phase IV (KMG-IV): sequencing the most valuable type-strain genomes for metagenomic binning, comparative biology and taxonomic classification.</title>
        <authorList>
            <person name="Goeker M."/>
        </authorList>
    </citation>
    <scope>NUCLEOTIDE SEQUENCE [LARGE SCALE GENOMIC DNA]</scope>
    <source>
        <strain evidence="9 11">DSM 101483</strain>
    </source>
</reference>
<dbReference type="InterPro" id="IPR013655">
    <property type="entry name" value="PAS_fold_3"/>
</dbReference>
<evidence type="ECO:0000259" key="7">
    <source>
        <dbReference type="PROSITE" id="PS50887"/>
    </source>
</evidence>
<dbReference type="InterPro" id="IPR035965">
    <property type="entry name" value="PAS-like_dom_sf"/>
</dbReference>
<evidence type="ECO:0000313" key="10">
    <source>
        <dbReference type="Proteomes" id="UP000055611"/>
    </source>
</evidence>